<dbReference type="GO" id="GO:0016020">
    <property type="term" value="C:membrane"/>
    <property type="evidence" value="ECO:0007669"/>
    <property type="project" value="UniProtKB-SubCell"/>
</dbReference>
<organism evidence="6 7">
    <name type="scientific">Constantimarinum furrinae</name>
    <dbReference type="NCBI Taxonomy" id="2562285"/>
    <lineage>
        <taxon>Bacteria</taxon>
        <taxon>Pseudomonadati</taxon>
        <taxon>Bacteroidota</taxon>
        <taxon>Flavobacteriia</taxon>
        <taxon>Flavobacteriales</taxon>
        <taxon>Flavobacteriaceae</taxon>
        <taxon>Altibacter/Constantimarinum group</taxon>
        <taxon>Constantimarinum</taxon>
    </lineage>
</organism>
<gene>
    <name evidence="6" type="ORF">ALE3EI_1037</name>
</gene>
<keyword evidence="4 5" id="KW-0472">Membrane</keyword>
<dbReference type="PANTHER" id="PTHR37306">
    <property type="entry name" value="COLICIN V PRODUCTION PROTEIN"/>
    <property type="match status" value="1"/>
</dbReference>
<evidence type="ECO:0000256" key="2">
    <source>
        <dbReference type="ARBA" id="ARBA00022692"/>
    </source>
</evidence>
<dbReference type="AlphaFoldDB" id="A0A7G8PTE4"/>
<feature type="transmembrane region" description="Helical" evidence="5">
    <location>
        <begin position="65"/>
        <end position="86"/>
    </location>
</feature>
<proteinExistence type="predicted"/>
<dbReference type="InterPro" id="IPR003825">
    <property type="entry name" value="Colicin-V_CvpA"/>
</dbReference>
<keyword evidence="3 5" id="KW-1133">Transmembrane helix</keyword>
<comment type="subcellular location">
    <subcellularLocation>
        <location evidence="1">Membrane</location>
        <topology evidence="1">Multi-pass membrane protein</topology>
    </subcellularLocation>
</comment>
<evidence type="ECO:0000256" key="1">
    <source>
        <dbReference type="ARBA" id="ARBA00004141"/>
    </source>
</evidence>
<sequence length="179" mass="19942">MNVIDIVLGILLLIAFYRGIKKGLFVAITSFVGLIAGVYGAIYFSDYAAAYISSWFDWGTQTTQLVAFAVTFVIIVSLVTLAGKFLTKIADFAALGLINKLLGGIFNLLTWAFIYSVFFMFLNSWPDLPMNISEERKENSVLYKPVASLAPMIIPHILKEVDELKNTEEDTPEQPTEEN</sequence>
<name>A0A7G8PTE4_9FLAO</name>
<keyword evidence="2 5" id="KW-0812">Transmembrane</keyword>
<feature type="transmembrane region" description="Helical" evidence="5">
    <location>
        <begin position="24"/>
        <end position="45"/>
    </location>
</feature>
<accession>A0A7G8PTE4</accession>
<feature type="transmembrane region" description="Helical" evidence="5">
    <location>
        <begin position="98"/>
        <end position="121"/>
    </location>
</feature>
<reference evidence="6 7" key="1">
    <citation type="submission" date="2020-04" db="EMBL/GenBank/DDBJ databases">
        <title>Genome sequence of Altibacter aquimarinus strain ALE3EI.</title>
        <authorList>
            <person name="Oh H.-M."/>
            <person name="Jang D."/>
        </authorList>
    </citation>
    <scope>NUCLEOTIDE SEQUENCE [LARGE SCALE GENOMIC DNA]</scope>
    <source>
        <strain evidence="6 7">ALE3EI</strain>
    </source>
</reference>
<dbReference type="RefSeq" id="WP_186991616.1">
    <property type="nucleotide sequence ID" value="NZ_CP052909.1"/>
</dbReference>
<protein>
    <submittedName>
        <fullName evidence="6">Colicin V production protein</fullName>
    </submittedName>
</protein>
<evidence type="ECO:0000313" key="6">
    <source>
        <dbReference type="EMBL" id="QNJ97610.1"/>
    </source>
</evidence>
<dbReference type="Pfam" id="PF02674">
    <property type="entry name" value="Colicin_V"/>
    <property type="match status" value="1"/>
</dbReference>
<dbReference type="KEGG" id="alti:ALE3EI_1037"/>
<keyword evidence="7" id="KW-1185">Reference proteome</keyword>
<evidence type="ECO:0000256" key="3">
    <source>
        <dbReference type="ARBA" id="ARBA00022989"/>
    </source>
</evidence>
<dbReference type="Proteomes" id="UP000515514">
    <property type="component" value="Chromosome"/>
</dbReference>
<dbReference type="PANTHER" id="PTHR37306:SF1">
    <property type="entry name" value="COLICIN V PRODUCTION PROTEIN"/>
    <property type="match status" value="1"/>
</dbReference>
<evidence type="ECO:0000256" key="4">
    <source>
        <dbReference type="ARBA" id="ARBA00023136"/>
    </source>
</evidence>
<evidence type="ECO:0000256" key="5">
    <source>
        <dbReference type="SAM" id="Phobius"/>
    </source>
</evidence>
<dbReference type="GO" id="GO:0009403">
    <property type="term" value="P:toxin biosynthetic process"/>
    <property type="evidence" value="ECO:0007669"/>
    <property type="project" value="InterPro"/>
</dbReference>
<dbReference type="EMBL" id="CP052909">
    <property type="protein sequence ID" value="QNJ97610.1"/>
    <property type="molecule type" value="Genomic_DNA"/>
</dbReference>
<evidence type="ECO:0000313" key="7">
    <source>
        <dbReference type="Proteomes" id="UP000515514"/>
    </source>
</evidence>